<gene>
    <name evidence="2" type="ORF">WCD41_10600</name>
</gene>
<evidence type="ECO:0000313" key="3">
    <source>
        <dbReference type="Proteomes" id="UP001370100"/>
    </source>
</evidence>
<dbReference type="PANTHER" id="PTHR38436:SF3">
    <property type="entry name" value="CARBOXYMETHYLENEBUTENOLIDASE-RELATED"/>
    <property type="match status" value="1"/>
</dbReference>
<dbReference type="InterPro" id="IPR032710">
    <property type="entry name" value="NTF2-like_dom_sf"/>
</dbReference>
<name>A0ABU8N4K3_9PSEU</name>
<evidence type="ECO:0000259" key="1">
    <source>
        <dbReference type="Pfam" id="PF12680"/>
    </source>
</evidence>
<organism evidence="2 3">
    <name type="scientific">Actinomycetospora aeridis</name>
    <dbReference type="NCBI Taxonomy" id="3129231"/>
    <lineage>
        <taxon>Bacteria</taxon>
        <taxon>Bacillati</taxon>
        <taxon>Actinomycetota</taxon>
        <taxon>Actinomycetes</taxon>
        <taxon>Pseudonocardiales</taxon>
        <taxon>Pseudonocardiaceae</taxon>
        <taxon>Actinomycetospora</taxon>
    </lineage>
</organism>
<dbReference type="PANTHER" id="PTHR38436">
    <property type="entry name" value="POLYKETIDE CYCLASE SNOAL-LIKE DOMAIN"/>
    <property type="match status" value="1"/>
</dbReference>
<comment type="caution">
    <text evidence="2">The sequence shown here is derived from an EMBL/GenBank/DDBJ whole genome shotgun (WGS) entry which is preliminary data.</text>
</comment>
<dbReference type="RefSeq" id="WP_337713396.1">
    <property type="nucleotide sequence ID" value="NZ_JBBEGL010000003.1"/>
</dbReference>
<keyword evidence="3" id="KW-1185">Reference proteome</keyword>
<evidence type="ECO:0000313" key="2">
    <source>
        <dbReference type="EMBL" id="MEJ2886897.1"/>
    </source>
</evidence>
<sequence length="158" mass="17112">MTKAVQDMMVAVERTLDAFTAAVGAGDVDAALALVTDDVTLTTLPAGLGARGADAVRRHLAEDVLPHRPADLTTTRVSRTGDRWRVVDEQRVAFTHDRELPWLLPGVAATGRRVEVLAISVVSVRRERITEHRTLWDHHGLLAQLGLLPADVTVTADA</sequence>
<dbReference type="SUPFAM" id="SSF54427">
    <property type="entry name" value="NTF2-like"/>
    <property type="match status" value="1"/>
</dbReference>
<dbReference type="InterPro" id="IPR009959">
    <property type="entry name" value="Cyclase_SnoaL-like"/>
</dbReference>
<dbReference type="Gene3D" id="3.10.450.50">
    <property type="match status" value="1"/>
</dbReference>
<reference evidence="2 3" key="1">
    <citation type="submission" date="2024-03" db="EMBL/GenBank/DDBJ databases">
        <title>Actinomycetospora sp. OC33-EN06, a novel actinomycete isolated from wild orchid (Aerides multiflora).</title>
        <authorList>
            <person name="Suriyachadkun C."/>
        </authorList>
    </citation>
    <scope>NUCLEOTIDE SEQUENCE [LARGE SCALE GENOMIC DNA]</scope>
    <source>
        <strain evidence="2 3">OC33-EN06</strain>
    </source>
</reference>
<proteinExistence type="predicted"/>
<accession>A0ABU8N4K3</accession>
<protein>
    <submittedName>
        <fullName evidence="2">Nuclear transport factor 2 family protein</fullName>
    </submittedName>
</protein>
<feature type="domain" description="SnoaL-like" evidence="1">
    <location>
        <begin position="17"/>
        <end position="132"/>
    </location>
</feature>
<dbReference type="EMBL" id="JBBEGL010000003">
    <property type="protein sequence ID" value="MEJ2886897.1"/>
    <property type="molecule type" value="Genomic_DNA"/>
</dbReference>
<dbReference type="InterPro" id="IPR037401">
    <property type="entry name" value="SnoaL-like"/>
</dbReference>
<dbReference type="Pfam" id="PF12680">
    <property type="entry name" value="SnoaL_2"/>
    <property type="match status" value="1"/>
</dbReference>
<dbReference type="Proteomes" id="UP001370100">
    <property type="component" value="Unassembled WGS sequence"/>
</dbReference>